<reference evidence="2" key="1">
    <citation type="journal article" date="2019" name="Int. J. Syst. Evol. Microbiol.">
        <title>The Global Catalogue of Microorganisms (GCM) 10K type strain sequencing project: providing services to taxonomists for standard genome sequencing and annotation.</title>
        <authorList>
            <consortium name="The Broad Institute Genomics Platform"/>
            <consortium name="The Broad Institute Genome Sequencing Center for Infectious Disease"/>
            <person name="Wu L."/>
            <person name="Ma J."/>
        </authorList>
    </citation>
    <scope>NUCLEOTIDE SEQUENCE [LARGE SCALE GENOMIC DNA]</scope>
    <source>
        <strain evidence="2">CCM 8749</strain>
    </source>
</reference>
<dbReference type="RefSeq" id="WP_379895558.1">
    <property type="nucleotide sequence ID" value="NZ_CBCSCT010000021.1"/>
</dbReference>
<accession>A0ABW1ISM4</accession>
<sequence length="162" mass="18758">MLEKNFLIADEILFDAKPDAVPYNYRISYKLAQLCLILEMCCGRGGCSLLKLHMISLGLSTNNDMEKLSDFANDRLTNYTIVRFDPAVNHAVKYALAEELFFQQQNGLFRLTKKGKAYVKKIIRNTDLLSNEKRYLFTLSNKLTEEKINNLTSLWRYSNVEN</sequence>
<organism evidence="1 2">
    <name type="scientific">Marinicrinis lubricantis</name>
    <dbReference type="NCBI Taxonomy" id="2086470"/>
    <lineage>
        <taxon>Bacteria</taxon>
        <taxon>Bacillati</taxon>
        <taxon>Bacillota</taxon>
        <taxon>Bacilli</taxon>
        <taxon>Bacillales</taxon>
        <taxon>Paenibacillaceae</taxon>
    </lineage>
</organism>
<comment type="caution">
    <text evidence="1">The sequence shown here is derived from an EMBL/GenBank/DDBJ whole genome shotgun (WGS) entry which is preliminary data.</text>
</comment>
<protein>
    <submittedName>
        <fullName evidence="1">Uncharacterized protein</fullName>
    </submittedName>
</protein>
<keyword evidence="2" id="KW-1185">Reference proteome</keyword>
<dbReference type="Proteomes" id="UP001596250">
    <property type="component" value="Unassembled WGS sequence"/>
</dbReference>
<name>A0ABW1ISM4_9BACL</name>
<evidence type="ECO:0000313" key="1">
    <source>
        <dbReference type="EMBL" id="MFC5988114.1"/>
    </source>
</evidence>
<proteinExistence type="predicted"/>
<gene>
    <name evidence="1" type="ORF">ACFPXP_17060</name>
</gene>
<evidence type="ECO:0000313" key="2">
    <source>
        <dbReference type="Proteomes" id="UP001596250"/>
    </source>
</evidence>
<dbReference type="EMBL" id="JBHSQV010000176">
    <property type="protein sequence ID" value="MFC5988114.1"/>
    <property type="molecule type" value="Genomic_DNA"/>
</dbReference>